<feature type="binding site" evidence="3">
    <location>
        <position position="96"/>
    </location>
    <ligand>
        <name>NAD(+)</name>
        <dbReference type="ChEBI" id="CHEBI:57540"/>
    </ligand>
</feature>
<dbReference type="PIRSF" id="PIRSF000105">
    <property type="entry name" value="HCDH"/>
    <property type="match status" value="1"/>
</dbReference>
<dbReference type="Gene3D" id="3.40.50.720">
    <property type="entry name" value="NAD(P)-binding Rossmann-like Domain"/>
    <property type="match status" value="1"/>
</dbReference>
<feature type="domain" description="3-hydroxyacyl-CoA dehydrogenase C-terminal" evidence="5">
    <location>
        <begin position="186"/>
        <end position="282"/>
    </location>
</feature>
<feature type="binding site" evidence="4">
    <location>
        <position position="118"/>
    </location>
    <ligand>
        <name>CoA</name>
        <dbReference type="ChEBI" id="CHEBI:57287"/>
    </ligand>
</feature>
<feature type="binding site" evidence="3">
    <location>
        <position position="274"/>
    </location>
    <ligand>
        <name>NAD(+)</name>
        <dbReference type="ChEBI" id="CHEBI:57540"/>
    </ligand>
</feature>
<evidence type="ECO:0000259" key="6">
    <source>
        <dbReference type="Pfam" id="PF02737"/>
    </source>
</evidence>
<dbReference type="GO" id="GO:0006635">
    <property type="term" value="P:fatty acid beta-oxidation"/>
    <property type="evidence" value="ECO:0007669"/>
    <property type="project" value="TreeGrafter"/>
</dbReference>
<dbReference type="RefSeq" id="WP_106526599.1">
    <property type="nucleotide sequence ID" value="NZ_PYAW01000001.1"/>
</dbReference>
<keyword evidence="1" id="KW-0560">Oxidoreductase</keyword>
<dbReference type="Pfam" id="PF00725">
    <property type="entry name" value="3HCDH"/>
    <property type="match status" value="1"/>
</dbReference>
<dbReference type="Gene3D" id="1.10.1040.50">
    <property type="match status" value="1"/>
</dbReference>
<keyword evidence="3" id="KW-0520">NAD</keyword>
<feature type="binding site" evidence="4">
    <location>
        <position position="56"/>
    </location>
    <ligand>
        <name>CoA</name>
        <dbReference type="ChEBI" id="CHEBI:57287"/>
    </ligand>
</feature>
<evidence type="ECO:0000256" key="4">
    <source>
        <dbReference type="PIRSR" id="PIRSR000105-3"/>
    </source>
</evidence>
<feature type="binding site" evidence="3">
    <location>
        <begin position="10"/>
        <end position="15"/>
    </location>
    <ligand>
        <name>NAD(+)</name>
        <dbReference type="ChEBI" id="CHEBI:57540"/>
    </ligand>
</feature>
<dbReference type="InterPro" id="IPR008927">
    <property type="entry name" value="6-PGluconate_DH-like_C_sf"/>
</dbReference>
<accession>A0A2P8HT02</accession>
<dbReference type="AlphaFoldDB" id="A0A2P8HT02"/>
<dbReference type="PANTHER" id="PTHR48075:SF5">
    <property type="entry name" value="3-HYDROXYBUTYRYL-COA DEHYDROGENASE"/>
    <property type="match status" value="1"/>
</dbReference>
<feature type="binding site" evidence="3">
    <location>
        <position position="118"/>
    </location>
    <ligand>
        <name>NAD(+)</name>
        <dbReference type="ChEBI" id="CHEBI:57540"/>
    </ligand>
</feature>
<comment type="caution">
    <text evidence="7">The sequence shown here is derived from an EMBL/GenBank/DDBJ whole genome shotgun (WGS) entry which is preliminary data.</text>
</comment>
<proteinExistence type="predicted"/>
<dbReference type="InterPro" id="IPR006176">
    <property type="entry name" value="3-OHacyl-CoA_DH_NAD-bd"/>
</dbReference>
<dbReference type="EMBL" id="PYAW01000001">
    <property type="protein sequence ID" value="PSL49359.1"/>
    <property type="molecule type" value="Genomic_DNA"/>
</dbReference>
<feature type="binding site" evidence="4">
    <location>
        <position position="49"/>
    </location>
    <ligand>
        <name>CoA</name>
        <dbReference type="ChEBI" id="CHEBI:57287"/>
    </ligand>
</feature>
<dbReference type="PANTHER" id="PTHR48075">
    <property type="entry name" value="3-HYDROXYACYL-COA DEHYDROGENASE FAMILY PROTEIN"/>
    <property type="match status" value="1"/>
</dbReference>
<dbReference type="InterPro" id="IPR022694">
    <property type="entry name" value="3-OHacyl-CoA_DH"/>
</dbReference>
<dbReference type="SUPFAM" id="SSF48179">
    <property type="entry name" value="6-phosphogluconate dehydrogenase C-terminal domain-like"/>
    <property type="match status" value="1"/>
</dbReference>
<gene>
    <name evidence="7" type="ORF">CLV51_101690</name>
</gene>
<dbReference type="Pfam" id="PF02737">
    <property type="entry name" value="3HCDH_N"/>
    <property type="match status" value="1"/>
</dbReference>
<feature type="binding site" evidence="3">
    <location>
        <position position="33"/>
    </location>
    <ligand>
        <name>NAD(+)</name>
        <dbReference type="ChEBI" id="CHEBI:57540"/>
    </ligand>
</feature>
<evidence type="ECO:0000313" key="7">
    <source>
        <dbReference type="EMBL" id="PSL49359.1"/>
    </source>
</evidence>
<evidence type="ECO:0000256" key="1">
    <source>
        <dbReference type="ARBA" id="ARBA00023002"/>
    </source>
</evidence>
<evidence type="ECO:0000313" key="8">
    <source>
        <dbReference type="Proteomes" id="UP000240971"/>
    </source>
</evidence>
<evidence type="ECO:0000256" key="3">
    <source>
        <dbReference type="PIRSR" id="PIRSR000105-2"/>
    </source>
</evidence>
<dbReference type="OrthoDB" id="9771883at2"/>
<feature type="site" description="Important for catalytic activity" evidence="2">
    <location>
        <position position="140"/>
    </location>
</feature>
<evidence type="ECO:0000259" key="5">
    <source>
        <dbReference type="Pfam" id="PF00725"/>
    </source>
</evidence>
<sequence>MVIQSIAICGAGTMGAGIAQIAAYSGFSTVLYDIQQAGLDKAKTQIEKSLQVAIDKGKLAAAEKENILQRIRFSTAIEDCIADVVIEAIVEKITAKTALFNQLAEINTVDTIFATNTSSLSVSEIAASITNHPSRVVGMHFFNPAHLMKLVEVVSGTTTAPEVASAIYDLAVKMGKVPVRVKDAPGFIVNRVARQYYLEAMHIAEQDQADFSTIDQLLESVGFKMGPFALMDLIGNDVNLAVTQSLYDAFDHAPRFKPNVLQEQRVKDGKLGRKTGLGFYRYEQ</sequence>
<organism evidence="7 8">
    <name type="scientific">Chitinophaga niastensis</name>
    <dbReference type="NCBI Taxonomy" id="536980"/>
    <lineage>
        <taxon>Bacteria</taxon>
        <taxon>Pseudomonadati</taxon>
        <taxon>Bacteroidota</taxon>
        <taxon>Chitinophagia</taxon>
        <taxon>Chitinophagales</taxon>
        <taxon>Chitinophagaceae</taxon>
        <taxon>Chitinophaga</taxon>
    </lineage>
</organism>
<dbReference type="InterPro" id="IPR006108">
    <property type="entry name" value="3HC_DH_C"/>
</dbReference>
<feature type="binding site" evidence="3">
    <location>
        <position position="143"/>
    </location>
    <ligand>
        <name>NAD(+)</name>
        <dbReference type="ChEBI" id="CHEBI:57540"/>
    </ligand>
</feature>
<protein>
    <submittedName>
        <fullName evidence="7">3-hydroxybutyryl-CoA dehydrogenase</fullName>
    </submittedName>
</protein>
<dbReference type="SUPFAM" id="SSF51735">
    <property type="entry name" value="NAD(P)-binding Rossmann-fold domains"/>
    <property type="match status" value="1"/>
</dbReference>
<reference evidence="7 8" key="1">
    <citation type="submission" date="2018-03" db="EMBL/GenBank/DDBJ databases">
        <title>Genomic Encyclopedia of Archaeal and Bacterial Type Strains, Phase II (KMG-II): from individual species to whole genera.</title>
        <authorList>
            <person name="Goeker M."/>
        </authorList>
    </citation>
    <scope>NUCLEOTIDE SEQUENCE [LARGE SCALE GENOMIC DNA]</scope>
    <source>
        <strain evidence="7 8">DSM 24859</strain>
    </source>
</reference>
<dbReference type="FunFam" id="3.40.50.720:FF:000009">
    <property type="entry name" value="Fatty oxidation complex, alpha subunit"/>
    <property type="match status" value="1"/>
</dbReference>
<dbReference type="Proteomes" id="UP000240971">
    <property type="component" value="Unassembled WGS sequence"/>
</dbReference>
<dbReference type="GO" id="GO:0070403">
    <property type="term" value="F:NAD+ binding"/>
    <property type="evidence" value="ECO:0007669"/>
    <property type="project" value="InterPro"/>
</dbReference>
<dbReference type="GO" id="GO:0008691">
    <property type="term" value="F:3-hydroxybutyryl-CoA dehydrogenase activity"/>
    <property type="evidence" value="ECO:0007669"/>
    <property type="project" value="TreeGrafter"/>
</dbReference>
<feature type="domain" description="3-hydroxyacyl-CoA dehydrogenase NAD binding" evidence="6">
    <location>
        <begin position="6"/>
        <end position="183"/>
    </location>
</feature>
<name>A0A2P8HT02_CHINA</name>
<keyword evidence="8" id="KW-1185">Reference proteome</keyword>
<evidence type="ECO:0000256" key="2">
    <source>
        <dbReference type="PIRSR" id="PIRSR000105-1"/>
    </source>
</evidence>
<dbReference type="InterPro" id="IPR036291">
    <property type="entry name" value="NAD(P)-bd_dom_sf"/>
</dbReference>
<feature type="binding site" evidence="3">
    <location>
        <position position="91"/>
    </location>
    <ligand>
        <name>NAD(+)</name>
        <dbReference type="ChEBI" id="CHEBI:57540"/>
    </ligand>
</feature>